<protein>
    <submittedName>
        <fullName evidence="1">Uncharacterized protein</fullName>
    </submittedName>
</protein>
<dbReference type="AlphaFoldDB" id="A0A2P2PSE1"/>
<reference evidence="1" key="1">
    <citation type="submission" date="2018-02" db="EMBL/GenBank/DDBJ databases">
        <title>Rhizophora mucronata_Transcriptome.</title>
        <authorList>
            <person name="Meera S.P."/>
            <person name="Sreeshan A."/>
            <person name="Augustine A."/>
        </authorList>
    </citation>
    <scope>NUCLEOTIDE SEQUENCE</scope>
    <source>
        <tissue evidence="1">Leaf</tissue>
    </source>
</reference>
<sequence length="17" mass="1966">MCQKLLCVSSLWCLPIE</sequence>
<dbReference type="EMBL" id="GGEC01077173">
    <property type="protein sequence ID" value="MBX57657.1"/>
    <property type="molecule type" value="Transcribed_RNA"/>
</dbReference>
<organism evidence="1">
    <name type="scientific">Rhizophora mucronata</name>
    <name type="common">Asiatic mangrove</name>
    <dbReference type="NCBI Taxonomy" id="61149"/>
    <lineage>
        <taxon>Eukaryota</taxon>
        <taxon>Viridiplantae</taxon>
        <taxon>Streptophyta</taxon>
        <taxon>Embryophyta</taxon>
        <taxon>Tracheophyta</taxon>
        <taxon>Spermatophyta</taxon>
        <taxon>Magnoliopsida</taxon>
        <taxon>eudicotyledons</taxon>
        <taxon>Gunneridae</taxon>
        <taxon>Pentapetalae</taxon>
        <taxon>rosids</taxon>
        <taxon>fabids</taxon>
        <taxon>Malpighiales</taxon>
        <taxon>Rhizophoraceae</taxon>
        <taxon>Rhizophora</taxon>
    </lineage>
</organism>
<proteinExistence type="predicted"/>
<accession>A0A2P2PSE1</accession>
<name>A0A2P2PSE1_RHIMU</name>
<evidence type="ECO:0000313" key="1">
    <source>
        <dbReference type="EMBL" id="MBX57657.1"/>
    </source>
</evidence>